<evidence type="ECO:0000313" key="6">
    <source>
        <dbReference type="EMBL" id="MEB3075224.1"/>
    </source>
</evidence>
<comment type="caution">
    <text evidence="6">The sequence shown here is derived from an EMBL/GenBank/DDBJ whole genome shotgun (WGS) entry which is preliminary data.</text>
</comment>
<keyword evidence="6" id="KW-0540">Nuclease</keyword>
<dbReference type="SUPFAM" id="SSF48150">
    <property type="entry name" value="DNA-glycosylase"/>
    <property type="match status" value="1"/>
</dbReference>
<evidence type="ECO:0000259" key="5">
    <source>
        <dbReference type="SMART" id="SM00478"/>
    </source>
</evidence>
<dbReference type="PANTHER" id="PTHR10359:SF19">
    <property type="entry name" value="DNA REPAIR GLYCOSYLASE MJ1434-RELATED"/>
    <property type="match status" value="1"/>
</dbReference>
<dbReference type="EMBL" id="JAYKBW010000008">
    <property type="protein sequence ID" value="MEB3075224.1"/>
    <property type="molecule type" value="Genomic_DNA"/>
</dbReference>
<feature type="domain" description="HhH-GPD" evidence="5">
    <location>
        <begin position="35"/>
        <end position="191"/>
    </location>
</feature>
<dbReference type="PANTHER" id="PTHR10359">
    <property type="entry name" value="A/G-SPECIFIC ADENINE GLYCOSYLASE/ENDONUCLEASE III"/>
    <property type="match status" value="1"/>
</dbReference>
<dbReference type="GO" id="GO:0004519">
    <property type="term" value="F:endonuclease activity"/>
    <property type="evidence" value="ECO:0007669"/>
    <property type="project" value="UniProtKB-KW"/>
</dbReference>
<evidence type="ECO:0000256" key="4">
    <source>
        <dbReference type="ARBA" id="ARBA00023014"/>
    </source>
</evidence>
<dbReference type="Gene3D" id="1.10.340.30">
    <property type="entry name" value="Hypothetical protein, domain 2"/>
    <property type="match status" value="1"/>
</dbReference>
<dbReference type="Proteomes" id="UP001311730">
    <property type="component" value="Unassembled WGS sequence"/>
</dbReference>
<keyword evidence="6" id="KW-0378">Hydrolase</keyword>
<sequence length="204" mass="23283">MQAKLAVLNKLLTHYGKQNWWNHSNRLVDWVSMILIQQTTQLNVERALANLEGKLSVAVLHAMGEEELQALIRPAGFYKQKSSYIKALMAWYVSHGASLDKFAAIATDELRMELLSIKGVGEETADAMLLYIFRRNVFIADQYALRLFTRLGLTTATTYKALRAECMPLVADISLETCQEWHAVIDEHGKAYRRGHTDEAWLRQ</sequence>
<name>A0ABU5Z8F9_9FLAO</name>
<protein>
    <submittedName>
        <fullName evidence="6">Endonuclease III domain-containing protein</fullName>
    </submittedName>
</protein>
<evidence type="ECO:0000256" key="2">
    <source>
        <dbReference type="ARBA" id="ARBA00022723"/>
    </source>
</evidence>
<keyword evidence="7" id="KW-1185">Reference proteome</keyword>
<keyword evidence="1" id="KW-0004">4Fe-4S</keyword>
<dbReference type="RefSeq" id="WP_323983455.1">
    <property type="nucleotide sequence ID" value="NZ_JAYKBW010000008.1"/>
</dbReference>
<keyword evidence="4" id="KW-0411">Iron-sulfur</keyword>
<evidence type="ECO:0000256" key="3">
    <source>
        <dbReference type="ARBA" id="ARBA00023004"/>
    </source>
</evidence>
<keyword evidence="2" id="KW-0479">Metal-binding</keyword>
<gene>
    <name evidence="6" type="ORF">VJJ08_07930</name>
</gene>
<reference evidence="6 7" key="1">
    <citation type="submission" date="2023-12" db="EMBL/GenBank/DDBJ databases">
        <title>Genomic sequences of Capnocytophaga and Parvimonas strains.</title>
        <authorList>
            <person name="Watt R.M."/>
            <person name="Wang M."/>
            <person name="Yang T."/>
            <person name="Tong W.M."/>
        </authorList>
    </citation>
    <scope>NUCLEOTIDE SEQUENCE [LARGE SCALE GENOMIC DNA]</scope>
    <source>
        <strain evidence="6 7">CCUG 13096</strain>
    </source>
</reference>
<keyword evidence="3" id="KW-0408">Iron</keyword>
<dbReference type="Pfam" id="PF00730">
    <property type="entry name" value="HhH-GPD"/>
    <property type="match status" value="1"/>
</dbReference>
<proteinExistence type="predicted"/>
<accession>A0ABU5Z8F9</accession>
<dbReference type="InterPro" id="IPR003265">
    <property type="entry name" value="HhH-GPD_domain"/>
</dbReference>
<organism evidence="6 7">
    <name type="scientific">Capnocytophaga gingivalis</name>
    <dbReference type="NCBI Taxonomy" id="1017"/>
    <lineage>
        <taxon>Bacteria</taxon>
        <taxon>Pseudomonadati</taxon>
        <taxon>Bacteroidota</taxon>
        <taxon>Flavobacteriia</taxon>
        <taxon>Flavobacteriales</taxon>
        <taxon>Flavobacteriaceae</taxon>
        <taxon>Capnocytophaga</taxon>
    </lineage>
</organism>
<evidence type="ECO:0000256" key="1">
    <source>
        <dbReference type="ARBA" id="ARBA00022485"/>
    </source>
</evidence>
<keyword evidence="6" id="KW-0255">Endonuclease</keyword>
<dbReference type="SMART" id="SM00478">
    <property type="entry name" value="ENDO3c"/>
    <property type="match status" value="1"/>
</dbReference>
<evidence type="ECO:0000313" key="7">
    <source>
        <dbReference type="Proteomes" id="UP001311730"/>
    </source>
</evidence>
<dbReference type="CDD" id="cd00056">
    <property type="entry name" value="ENDO3c"/>
    <property type="match status" value="1"/>
</dbReference>
<dbReference type="InterPro" id="IPR023170">
    <property type="entry name" value="HhH_base_excis_C"/>
</dbReference>
<dbReference type="PIRSF" id="PIRSF001435">
    <property type="entry name" value="Nth"/>
    <property type="match status" value="1"/>
</dbReference>
<dbReference type="InterPro" id="IPR011257">
    <property type="entry name" value="DNA_glycosylase"/>
</dbReference>
<dbReference type="Gene3D" id="1.10.1670.10">
    <property type="entry name" value="Helix-hairpin-Helix base-excision DNA repair enzymes (C-terminal)"/>
    <property type="match status" value="1"/>
</dbReference>